<protein>
    <recommendedName>
        <fullName evidence="1">F-box domain-containing protein</fullName>
    </recommendedName>
</protein>
<evidence type="ECO:0000313" key="3">
    <source>
        <dbReference type="Proteomes" id="UP000827284"/>
    </source>
</evidence>
<feature type="domain" description="F-box" evidence="1">
    <location>
        <begin position="25"/>
        <end position="63"/>
    </location>
</feature>
<reference evidence="2" key="2">
    <citation type="journal article" date="2022" name="Microbiol. Resour. Announc.">
        <title>Whole-Genome Sequence of Entomortierella parvispora E1425, a Mucoromycotan Fungus Associated with Burkholderiaceae-Related Endosymbiotic Bacteria.</title>
        <authorList>
            <person name="Herlambang A."/>
            <person name="Guo Y."/>
            <person name="Takashima Y."/>
            <person name="Narisawa K."/>
            <person name="Ohta H."/>
            <person name="Nishizawa T."/>
        </authorList>
    </citation>
    <scope>NUCLEOTIDE SEQUENCE</scope>
    <source>
        <strain evidence="2">E1425</strain>
    </source>
</reference>
<dbReference type="Gene3D" id="3.80.10.10">
    <property type="entry name" value="Ribonuclease Inhibitor"/>
    <property type="match status" value="1"/>
</dbReference>
<dbReference type="InterPro" id="IPR036047">
    <property type="entry name" value="F-box-like_dom_sf"/>
</dbReference>
<dbReference type="Pfam" id="PF12937">
    <property type="entry name" value="F-box-like"/>
    <property type="match status" value="1"/>
</dbReference>
<dbReference type="AlphaFoldDB" id="A0A9P3LXK6"/>
<dbReference type="EMBL" id="BQFW01000008">
    <property type="protein sequence ID" value="GJJ74244.1"/>
    <property type="molecule type" value="Genomic_DNA"/>
</dbReference>
<accession>A0A9P3LXK6</accession>
<evidence type="ECO:0000259" key="1">
    <source>
        <dbReference type="Pfam" id="PF12937"/>
    </source>
</evidence>
<dbReference type="OrthoDB" id="2347948at2759"/>
<dbReference type="SUPFAM" id="SSF52047">
    <property type="entry name" value="RNI-like"/>
    <property type="match status" value="1"/>
</dbReference>
<organism evidence="2 3">
    <name type="scientific">Entomortierella parvispora</name>
    <dbReference type="NCBI Taxonomy" id="205924"/>
    <lineage>
        <taxon>Eukaryota</taxon>
        <taxon>Fungi</taxon>
        <taxon>Fungi incertae sedis</taxon>
        <taxon>Mucoromycota</taxon>
        <taxon>Mortierellomycotina</taxon>
        <taxon>Mortierellomycetes</taxon>
        <taxon>Mortierellales</taxon>
        <taxon>Mortierellaceae</taxon>
        <taxon>Entomortierella</taxon>
    </lineage>
</organism>
<comment type="caution">
    <text evidence="2">The sequence shown here is derived from an EMBL/GenBank/DDBJ whole genome shotgun (WGS) entry which is preliminary data.</text>
</comment>
<sequence length="520" mass="59046">MANLTSLIPPTSVPGLAPDNPLDVPEILVQVSTYLSPRDVHRCLFVNKSFRAVFARIFWRSVRLGPDQDTPYATLNAVRANAHLIQSLGIVWESTHFCAPYLRLDFPVLTELRIEMSDCPYPFSKKSPLGTKLYAFLCRHSTRIQALLVAHRTFKDNSSVFWKSIARLAALSTVELVNLSLVGNVLGDTLLKMFSTLQSLRLDSVHLLELWTTFQDNDRSTLRKIECQNCFFDAESLQSLCHLMKISADLRVLIWGDWIMIEKKKQRQGTTFEPILGIIGSELPWNNLDRLDVHNIAGDTMVNTFKAFPRGVPNVMLTEATMNEEGHVTLLQNFASNLTTIVFEFCEGLKSSMIQDVLCSCNNLLSVTTDVSLMCSSVMRSSKPWACSKLQKWAISVVIDEEGERQEDDDDRLEDHYRCIFEKLSQLRQLRVLNVGSLRGFLDKRVPFLTFRESAGVRSLSTLQRMQVLCATGTGQVLSRGDWEWLIQTFRGLKRVVGFCTAEDEMAEWQDALDRRAIIH</sequence>
<dbReference type="SUPFAM" id="SSF81383">
    <property type="entry name" value="F-box domain"/>
    <property type="match status" value="1"/>
</dbReference>
<name>A0A9P3LXK6_9FUNG</name>
<dbReference type="Proteomes" id="UP000827284">
    <property type="component" value="Unassembled WGS sequence"/>
</dbReference>
<gene>
    <name evidence="2" type="ORF">EMPS_06602</name>
</gene>
<keyword evidence="3" id="KW-1185">Reference proteome</keyword>
<reference evidence="2" key="1">
    <citation type="submission" date="2021-11" db="EMBL/GenBank/DDBJ databases">
        <authorList>
            <person name="Herlambang A."/>
            <person name="Guo Y."/>
            <person name="Takashima Y."/>
            <person name="Nishizawa T."/>
        </authorList>
    </citation>
    <scope>NUCLEOTIDE SEQUENCE</scope>
    <source>
        <strain evidence="2">E1425</strain>
    </source>
</reference>
<dbReference type="InterPro" id="IPR001810">
    <property type="entry name" value="F-box_dom"/>
</dbReference>
<proteinExistence type="predicted"/>
<evidence type="ECO:0000313" key="2">
    <source>
        <dbReference type="EMBL" id="GJJ74244.1"/>
    </source>
</evidence>
<dbReference type="InterPro" id="IPR032675">
    <property type="entry name" value="LRR_dom_sf"/>
</dbReference>